<evidence type="ECO:0000256" key="2">
    <source>
        <dbReference type="ARBA" id="ARBA00008711"/>
    </source>
</evidence>
<dbReference type="eggNOG" id="COG0350">
    <property type="taxonomic scope" value="Bacteria"/>
</dbReference>
<dbReference type="InterPro" id="IPR014048">
    <property type="entry name" value="MethylDNA_cys_MeTrfase_DNA-bd"/>
</dbReference>
<dbReference type="Gene3D" id="1.10.10.10">
    <property type="entry name" value="Winged helix-like DNA-binding domain superfamily/Winged helix DNA-binding domain"/>
    <property type="match status" value="1"/>
</dbReference>
<dbReference type="GO" id="GO:0006281">
    <property type="term" value="P:DNA repair"/>
    <property type="evidence" value="ECO:0007669"/>
    <property type="project" value="UniProtKB-KW"/>
</dbReference>
<keyword evidence="5 10" id="KW-0808">Transferase</keyword>
<dbReference type="EMBL" id="CP001848">
    <property type="protein sequence ID" value="ADB18400.1"/>
    <property type="molecule type" value="Genomic_DNA"/>
</dbReference>
<evidence type="ECO:0000256" key="6">
    <source>
        <dbReference type="ARBA" id="ARBA00022763"/>
    </source>
</evidence>
<proteinExistence type="inferred from homology"/>
<evidence type="ECO:0000256" key="1">
    <source>
        <dbReference type="ARBA" id="ARBA00001286"/>
    </source>
</evidence>
<dbReference type="AlphaFoldDB" id="D2R035"/>
<evidence type="ECO:0000256" key="7">
    <source>
        <dbReference type="ARBA" id="ARBA00023204"/>
    </source>
</evidence>
<dbReference type="PROSITE" id="PS00374">
    <property type="entry name" value="MGMT"/>
    <property type="match status" value="1"/>
</dbReference>
<dbReference type="Proteomes" id="UP000001887">
    <property type="component" value="Chromosome"/>
</dbReference>
<evidence type="ECO:0000256" key="3">
    <source>
        <dbReference type="ARBA" id="ARBA00011918"/>
    </source>
</evidence>
<dbReference type="KEGG" id="psl:Psta_3745"/>
<dbReference type="SUPFAM" id="SSF46767">
    <property type="entry name" value="Methylated DNA-protein cysteine methyltransferase, C-terminal domain"/>
    <property type="match status" value="1"/>
</dbReference>
<protein>
    <recommendedName>
        <fullName evidence="3">methylated-DNA--[protein]-cysteine S-methyltransferase</fullName>
        <ecNumber evidence="3">2.1.1.63</ecNumber>
    </recommendedName>
</protein>
<comment type="catalytic activity">
    <reaction evidence="1">
        <text>a 4-O-methyl-thymidine in DNA + L-cysteinyl-[protein] = a thymidine in DNA + S-methyl-L-cysteinyl-[protein]</text>
        <dbReference type="Rhea" id="RHEA:53428"/>
        <dbReference type="Rhea" id="RHEA-COMP:10131"/>
        <dbReference type="Rhea" id="RHEA-COMP:10132"/>
        <dbReference type="Rhea" id="RHEA-COMP:13555"/>
        <dbReference type="Rhea" id="RHEA-COMP:13556"/>
        <dbReference type="ChEBI" id="CHEBI:29950"/>
        <dbReference type="ChEBI" id="CHEBI:82612"/>
        <dbReference type="ChEBI" id="CHEBI:137386"/>
        <dbReference type="ChEBI" id="CHEBI:137387"/>
        <dbReference type="EC" id="2.1.1.63"/>
    </reaction>
</comment>
<dbReference type="NCBIfam" id="TIGR00589">
    <property type="entry name" value="ogt"/>
    <property type="match status" value="1"/>
</dbReference>
<dbReference type="PANTHER" id="PTHR10815">
    <property type="entry name" value="METHYLATED-DNA--PROTEIN-CYSTEINE METHYLTRANSFERASE"/>
    <property type="match status" value="1"/>
</dbReference>
<dbReference type="InterPro" id="IPR036217">
    <property type="entry name" value="MethylDNA_cys_MeTrfase_DNAb"/>
</dbReference>
<reference evidence="10 11" key="1">
    <citation type="journal article" date="2009" name="Stand. Genomic Sci.">
        <title>Complete genome sequence of Pirellula staleyi type strain (ATCC 27377).</title>
        <authorList>
            <person name="Clum A."/>
            <person name="Tindall B.J."/>
            <person name="Sikorski J."/>
            <person name="Ivanova N."/>
            <person name="Mavrommatis K."/>
            <person name="Lucas S."/>
            <person name="Glavina del Rio T."/>
            <person name="Nolan M."/>
            <person name="Chen F."/>
            <person name="Tice H."/>
            <person name="Pitluck S."/>
            <person name="Cheng J.F."/>
            <person name="Chertkov O."/>
            <person name="Brettin T."/>
            <person name="Han C."/>
            <person name="Detter J.C."/>
            <person name="Kuske C."/>
            <person name="Bruce D."/>
            <person name="Goodwin L."/>
            <person name="Ovchinikova G."/>
            <person name="Pati A."/>
            <person name="Mikhailova N."/>
            <person name="Chen A."/>
            <person name="Palaniappan K."/>
            <person name="Land M."/>
            <person name="Hauser L."/>
            <person name="Chang Y.J."/>
            <person name="Jeffries C.D."/>
            <person name="Chain P."/>
            <person name="Rohde M."/>
            <person name="Goker M."/>
            <person name="Bristow J."/>
            <person name="Eisen J.A."/>
            <person name="Markowitz V."/>
            <person name="Hugenholtz P."/>
            <person name="Kyrpides N.C."/>
            <person name="Klenk H.P."/>
            <person name="Lapidus A."/>
        </authorList>
    </citation>
    <scope>NUCLEOTIDE SEQUENCE [LARGE SCALE GENOMIC DNA]</scope>
    <source>
        <strain evidence="11">ATCC 27377 / DSM 6068 / ICPB 4128</strain>
    </source>
</reference>
<evidence type="ECO:0000313" key="10">
    <source>
        <dbReference type="EMBL" id="ADB18400.1"/>
    </source>
</evidence>
<evidence type="ECO:0000256" key="5">
    <source>
        <dbReference type="ARBA" id="ARBA00022679"/>
    </source>
</evidence>
<keyword evidence="7" id="KW-0234">DNA repair</keyword>
<evidence type="ECO:0000256" key="8">
    <source>
        <dbReference type="ARBA" id="ARBA00049348"/>
    </source>
</evidence>
<comment type="catalytic activity">
    <reaction evidence="8">
        <text>a 6-O-methyl-2'-deoxyguanosine in DNA + L-cysteinyl-[protein] = S-methyl-L-cysteinyl-[protein] + a 2'-deoxyguanosine in DNA</text>
        <dbReference type="Rhea" id="RHEA:24000"/>
        <dbReference type="Rhea" id="RHEA-COMP:10131"/>
        <dbReference type="Rhea" id="RHEA-COMP:10132"/>
        <dbReference type="Rhea" id="RHEA-COMP:11367"/>
        <dbReference type="Rhea" id="RHEA-COMP:11368"/>
        <dbReference type="ChEBI" id="CHEBI:29950"/>
        <dbReference type="ChEBI" id="CHEBI:82612"/>
        <dbReference type="ChEBI" id="CHEBI:85445"/>
        <dbReference type="ChEBI" id="CHEBI:85448"/>
        <dbReference type="EC" id="2.1.1.63"/>
    </reaction>
</comment>
<keyword evidence="11" id="KW-1185">Reference proteome</keyword>
<dbReference type="Pfam" id="PF01035">
    <property type="entry name" value="DNA_binding_1"/>
    <property type="match status" value="1"/>
</dbReference>
<dbReference type="HOGENOM" id="CLU_000445_52_2_0"/>
<dbReference type="EC" id="2.1.1.63" evidence="3"/>
<accession>D2R035</accession>
<keyword evidence="4 10" id="KW-0489">Methyltransferase</keyword>
<dbReference type="GO" id="GO:0032259">
    <property type="term" value="P:methylation"/>
    <property type="evidence" value="ECO:0007669"/>
    <property type="project" value="UniProtKB-KW"/>
</dbReference>
<dbReference type="OrthoDB" id="9783680at2"/>
<name>D2R035_PIRSD</name>
<dbReference type="PANTHER" id="PTHR10815:SF13">
    <property type="entry name" value="METHYLATED-DNA--PROTEIN-CYSTEINE METHYLTRANSFERASE"/>
    <property type="match status" value="1"/>
</dbReference>
<gene>
    <name evidence="10" type="ordered locus">Psta_3745</name>
</gene>
<organism evidence="10 11">
    <name type="scientific">Pirellula staleyi (strain ATCC 27377 / DSM 6068 / ICPB 4128)</name>
    <name type="common">Pirella staleyi</name>
    <dbReference type="NCBI Taxonomy" id="530564"/>
    <lineage>
        <taxon>Bacteria</taxon>
        <taxon>Pseudomonadati</taxon>
        <taxon>Planctomycetota</taxon>
        <taxon>Planctomycetia</taxon>
        <taxon>Pirellulales</taxon>
        <taxon>Pirellulaceae</taxon>
        <taxon>Pirellula</taxon>
    </lineage>
</organism>
<evidence type="ECO:0000313" key="11">
    <source>
        <dbReference type="Proteomes" id="UP000001887"/>
    </source>
</evidence>
<dbReference type="FunFam" id="1.10.10.10:FF:000214">
    <property type="entry name" value="Methylated-DNA--protein-cysteine methyltransferase"/>
    <property type="match status" value="1"/>
</dbReference>
<keyword evidence="6" id="KW-0227">DNA damage</keyword>
<dbReference type="InterPro" id="IPR001497">
    <property type="entry name" value="MethylDNA_cys_MeTrfase_AS"/>
</dbReference>
<dbReference type="InterPro" id="IPR036388">
    <property type="entry name" value="WH-like_DNA-bd_sf"/>
</dbReference>
<sequence>MSTITKRRRLTSAQQTSRESLPGELPQWSYVLETELGYTAIVWSESKLTSLVFGRRSAAIALQDSAAVAVTNPPKWIAKIAKRLAAFTAGKRDDFADLPLALDHLAPFTRTVIDACRAIPLGETRSYADLAAMAGSPRASRAVGSVMRTNRFPVVVPCHRVVASGGKIGGYSAPDGLDMKRRLLALEQQIVAKSRGPH</sequence>
<evidence type="ECO:0000259" key="9">
    <source>
        <dbReference type="Pfam" id="PF01035"/>
    </source>
</evidence>
<dbReference type="STRING" id="530564.Psta_3745"/>
<feature type="domain" description="Methylated-DNA-[protein]-cysteine S-methyltransferase DNA binding" evidence="9">
    <location>
        <begin position="107"/>
        <end position="188"/>
    </location>
</feature>
<comment type="similarity">
    <text evidence="2">Belongs to the MGMT family.</text>
</comment>
<dbReference type="GO" id="GO:0003908">
    <property type="term" value="F:methylated-DNA-[protein]-cysteine S-methyltransferase activity"/>
    <property type="evidence" value="ECO:0007669"/>
    <property type="project" value="UniProtKB-EC"/>
</dbReference>
<evidence type="ECO:0000256" key="4">
    <source>
        <dbReference type="ARBA" id="ARBA00022603"/>
    </source>
</evidence>
<dbReference type="CDD" id="cd06445">
    <property type="entry name" value="ATase"/>
    <property type="match status" value="1"/>
</dbReference>